<organism evidence="2 3">
    <name type="scientific">Candidatus Thermofonsia Clade 1 bacterium</name>
    <dbReference type="NCBI Taxonomy" id="2364210"/>
    <lineage>
        <taxon>Bacteria</taxon>
        <taxon>Bacillati</taxon>
        <taxon>Chloroflexota</taxon>
        <taxon>Candidatus Thermofontia</taxon>
        <taxon>Candidatus Thermofonsia Clade 1</taxon>
    </lineage>
</organism>
<keyword evidence="1" id="KW-1133">Transmembrane helix</keyword>
<dbReference type="AlphaFoldDB" id="A0A2M8P2R7"/>
<accession>A0A2M8P2R7</accession>
<evidence type="ECO:0000313" key="3">
    <source>
        <dbReference type="Proteomes" id="UP000228921"/>
    </source>
</evidence>
<evidence type="ECO:0000256" key="1">
    <source>
        <dbReference type="SAM" id="Phobius"/>
    </source>
</evidence>
<protein>
    <recommendedName>
        <fullName evidence="4">PsbP C-terminal domain-containing protein</fullName>
    </recommendedName>
</protein>
<dbReference type="Gene3D" id="3.40.1000.10">
    <property type="entry name" value="Mog1/PsbP, alpha/beta/alpha sandwich"/>
    <property type="match status" value="1"/>
</dbReference>
<keyword evidence="1" id="KW-0812">Transmembrane</keyword>
<dbReference type="EMBL" id="PGTK01000002">
    <property type="protein sequence ID" value="PJF31843.1"/>
    <property type="molecule type" value="Genomic_DNA"/>
</dbReference>
<keyword evidence="1" id="KW-0472">Membrane</keyword>
<comment type="caution">
    <text evidence="2">The sequence shown here is derived from an EMBL/GenBank/DDBJ whole genome shotgun (WGS) entry which is preliminary data.</text>
</comment>
<evidence type="ECO:0000313" key="2">
    <source>
        <dbReference type="EMBL" id="PJF31843.1"/>
    </source>
</evidence>
<evidence type="ECO:0008006" key="4">
    <source>
        <dbReference type="Google" id="ProtNLM"/>
    </source>
</evidence>
<sequence>MRSEGYAAPLTLRQRLANYLVMAAAFLAVGYGFIYRDGILSATFPFVNREAGITARYPARWLLEEGGTRFVLRAQDPAALPFKTTIQLQLIPIGSGARPADILDLLDIDRAARLPAYRSLSRTPTVLPGGQRGQQMIYAYAYIDPNPFLQAEPITVRALDLVVLRTGQAVVITYEAKADVFEKHKHYFDAFLRSLTF</sequence>
<reference evidence="2 3" key="1">
    <citation type="submission" date="2017-11" db="EMBL/GenBank/DDBJ databases">
        <title>Evolution of Phototrophy in the Chloroflexi Phylum Driven by Horizontal Gene Transfer.</title>
        <authorList>
            <person name="Ward L.M."/>
            <person name="Hemp J."/>
            <person name="Shih P.M."/>
            <person name="Mcglynn S.E."/>
            <person name="Fischer W."/>
        </authorList>
    </citation>
    <scope>NUCLEOTIDE SEQUENCE [LARGE SCALE GENOMIC DNA]</scope>
    <source>
        <strain evidence="2">CP2_2F</strain>
    </source>
</reference>
<feature type="transmembrane region" description="Helical" evidence="1">
    <location>
        <begin position="16"/>
        <end position="34"/>
    </location>
</feature>
<name>A0A2M8P2R7_9CHLR</name>
<dbReference type="Proteomes" id="UP000228921">
    <property type="component" value="Unassembled WGS sequence"/>
</dbReference>
<gene>
    <name evidence="2" type="ORF">CUN51_02560</name>
</gene>
<proteinExistence type="predicted"/>